<keyword evidence="1" id="KW-0547">Nucleotide-binding</keyword>
<dbReference type="InterPro" id="IPR003135">
    <property type="entry name" value="ATP-grasp_carboxylate-amine"/>
</dbReference>
<dbReference type="SUPFAM" id="SSF51246">
    <property type="entry name" value="Rudiment single hybrid motif"/>
    <property type="match status" value="1"/>
</dbReference>
<dbReference type="EMBL" id="CAFBLY010000008">
    <property type="protein sequence ID" value="CAB4878821.1"/>
    <property type="molecule type" value="Genomic_DNA"/>
</dbReference>
<dbReference type="AlphaFoldDB" id="A0A6J7E8D6"/>
<dbReference type="InterPro" id="IPR011054">
    <property type="entry name" value="Rudment_hybrid_motif"/>
</dbReference>
<proteinExistence type="predicted"/>
<keyword evidence="2" id="KW-0067">ATP-binding</keyword>
<dbReference type="Gene3D" id="3.30.470.20">
    <property type="entry name" value="ATP-grasp fold, B domain"/>
    <property type="match status" value="1"/>
</dbReference>
<evidence type="ECO:0000256" key="2">
    <source>
        <dbReference type="ARBA" id="ARBA00022840"/>
    </source>
</evidence>
<evidence type="ECO:0000259" key="3">
    <source>
        <dbReference type="Pfam" id="PF02222"/>
    </source>
</evidence>
<dbReference type="PANTHER" id="PTHR11609">
    <property type="entry name" value="PURINE BIOSYNTHESIS PROTEIN 6/7, PUR6/7"/>
    <property type="match status" value="1"/>
</dbReference>
<dbReference type="GO" id="GO:0005829">
    <property type="term" value="C:cytosol"/>
    <property type="evidence" value="ECO:0007669"/>
    <property type="project" value="TreeGrafter"/>
</dbReference>
<dbReference type="Pfam" id="PF17769">
    <property type="entry name" value="PurK_C"/>
    <property type="match status" value="1"/>
</dbReference>
<dbReference type="GO" id="GO:0005524">
    <property type="term" value="F:ATP binding"/>
    <property type="evidence" value="ECO:0007669"/>
    <property type="project" value="UniProtKB-KW"/>
</dbReference>
<reference evidence="5" key="1">
    <citation type="submission" date="2020-05" db="EMBL/GenBank/DDBJ databases">
        <authorList>
            <person name="Chiriac C."/>
            <person name="Salcher M."/>
            <person name="Ghai R."/>
            <person name="Kavagutti S V."/>
        </authorList>
    </citation>
    <scope>NUCLEOTIDE SEQUENCE</scope>
</reference>
<evidence type="ECO:0000259" key="4">
    <source>
        <dbReference type="Pfam" id="PF17769"/>
    </source>
</evidence>
<name>A0A6J7E8D6_9ZZZZ</name>
<dbReference type="Pfam" id="PF02222">
    <property type="entry name" value="ATP-grasp"/>
    <property type="match status" value="1"/>
</dbReference>
<feature type="domain" description="ATP-grasp fold ATP-dependent carboxylate-amine ligase-type" evidence="3">
    <location>
        <begin position="1"/>
        <end position="33"/>
    </location>
</feature>
<evidence type="ECO:0000313" key="5">
    <source>
        <dbReference type="EMBL" id="CAB4878821.1"/>
    </source>
</evidence>
<gene>
    <name evidence="5" type="ORF">UFOPK3480_00198</name>
</gene>
<sequence length="127" mass="14577">MFVKGDEIFINELAMRPHNSGHWTIEGSRTSQFEQHLRAILDLPLGDPSMTDEVAVMGNILGKDKTDMYRPYLHLMARNPSLKFHMYAKEVRPGRKIGHVNIIGKDLVELRTEIEHAIDYMSGEIDE</sequence>
<protein>
    <submittedName>
        <fullName evidence="5">Unannotated protein</fullName>
    </submittedName>
</protein>
<evidence type="ECO:0000256" key="1">
    <source>
        <dbReference type="ARBA" id="ARBA00022741"/>
    </source>
</evidence>
<feature type="domain" description="Phosphoribosylaminoimidazole carboxylase C-terminal" evidence="4">
    <location>
        <begin position="55"/>
        <end position="111"/>
    </location>
</feature>
<dbReference type="SUPFAM" id="SSF56059">
    <property type="entry name" value="Glutathione synthetase ATP-binding domain-like"/>
    <property type="match status" value="1"/>
</dbReference>
<accession>A0A6J7E8D6</accession>
<dbReference type="PANTHER" id="PTHR11609:SF5">
    <property type="entry name" value="PHOSPHORIBOSYLAMINOIMIDAZOLE CARBOXYLASE"/>
    <property type="match status" value="1"/>
</dbReference>
<dbReference type="InterPro" id="IPR040686">
    <property type="entry name" value="PurK_C"/>
</dbReference>
<organism evidence="5">
    <name type="scientific">freshwater metagenome</name>
    <dbReference type="NCBI Taxonomy" id="449393"/>
    <lineage>
        <taxon>unclassified sequences</taxon>
        <taxon>metagenomes</taxon>
        <taxon>ecological metagenomes</taxon>
    </lineage>
</organism>